<dbReference type="Proteomes" id="UP000256952">
    <property type="component" value="Chromosome CBM2613_a"/>
</dbReference>
<gene>
    <name evidence="1" type="ORF">CBM2613_A220343</name>
</gene>
<dbReference type="AlphaFoldDB" id="A0A375E2U5"/>
<name>A0A375E2U5_9BURK</name>
<proteinExistence type="predicted"/>
<protein>
    <submittedName>
        <fullName evidence="1">Uncharacterized protein</fullName>
    </submittedName>
</protein>
<dbReference type="EMBL" id="OFTH01000015">
    <property type="protein sequence ID" value="SOZ56624.1"/>
    <property type="molecule type" value="Genomic_DNA"/>
</dbReference>
<reference evidence="1" key="1">
    <citation type="submission" date="2018-01" db="EMBL/GenBank/DDBJ databases">
        <authorList>
            <person name="Clerissi C."/>
        </authorList>
    </citation>
    <scope>NUCLEOTIDE SEQUENCE</scope>
    <source>
        <strain evidence="1">Cupriavidus taiwanensis STM 8556</strain>
    </source>
</reference>
<evidence type="ECO:0000313" key="1">
    <source>
        <dbReference type="EMBL" id="SOZ56624.1"/>
    </source>
</evidence>
<organism evidence="1">
    <name type="scientific">Cupriavidus taiwanensis</name>
    <dbReference type="NCBI Taxonomy" id="164546"/>
    <lineage>
        <taxon>Bacteria</taxon>
        <taxon>Pseudomonadati</taxon>
        <taxon>Pseudomonadota</taxon>
        <taxon>Betaproteobacteria</taxon>
        <taxon>Burkholderiales</taxon>
        <taxon>Burkholderiaceae</taxon>
        <taxon>Cupriavidus</taxon>
    </lineage>
</organism>
<accession>A0A375E2U5</accession>
<comment type="caution">
    <text evidence="1">The sequence shown here is derived from an EMBL/GenBank/DDBJ whole genome shotgun (WGS) entry which is preliminary data.</text>
</comment>
<sequence length="55" mass="5814">MTTLYHPARTSFGGGASGAFAHAVHTCGASIDMTGWRGGCVRFAPVVHTMIARRH</sequence>